<keyword evidence="1" id="KW-0677">Repeat</keyword>
<reference evidence="3 4" key="1">
    <citation type="submission" date="2018-12" db="EMBL/GenBank/DDBJ databases">
        <title>Draft genome sequence of Xylaria grammica IHI A82.</title>
        <authorList>
            <person name="Buettner E."/>
            <person name="Kellner H."/>
        </authorList>
    </citation>
    <scope>NUCLEOTIDE SEQUENCE [LARGE SCALE GENOMIC DNA]</scope>
    <source>
        <strain evidence="3 4">IHI A82</strain>
    </source>
</reference>
<dbReference type="Proteomes" id="UP000286045">
    <property type="component" value="Unassembled WGS sequence"/>
</dbReference>
<keyword evidence="4" id="KW-1185">Reference proteome</keyword>
<dbReference type="PANTHER" id="PTHR10039:SF14">
    <property type="entry name" value="NACHT DOMAIN-CONTAINING PROTEIN"/>
    <property type="match status" value="1"/>
</dbReference>
<dbReference type="Gene3D" id="3.40.50.300">
    <property type="entry name" value="P-loop containing nucleotide triphosphate hydrolases"/>
    <property type="match status" value="1"/>
</dbReference>
<dbReference type="PANTHER" id="PTHR10039">
    <property type="entry name" value="AMELOGENIN"/>
    <property type="match status" value="1"/>
</dbReference>
<feature type="domain" description="Nephrocystin 3-like N-terminal" evidence="2">
    <location>
        <begin position="147"/>
        <end position="316"/>
    </location>
</feature>
<sequence length="984" mass="111747">MEVIGLVAAIPGLIEIAQKTISVIRAFIDQNSFVKQIKELLDQLELIETILREILTRLKSSAIHHSNFARLTTVTQSLKDELIGLGKIKKYHERLDGAKSSLILVIVAQNEAIIEENLTTSRSNLRLKLNDVLLPSGYNFIPQNLEGTCEWIWSHPVFCEWKRDPASSTPVGHEHQIMCIYGPKGCGKSVLAASIVEKLKSQAKFAIGFSFWAGSHSQQKLLAFLRTFLWNMIQQIPDDSLDQISAPLLKSIPLTEKALEDIILIAIKAIKSHVYCIIDGIDESVDDWARPDAGGLRLVRDLAKAHANLRIVLLGRDASMRPATSLTPLRIEITEDLIRPDINRLILHHLDSSLNIRDPATRQLVQEALQESSRVMFLWVTFIFRELNRCQLPSEISRTLHQVPRDLDREYHRLFVRLQDRLGGTRNRPSLPMERAKCLLSWIIASPEPLTYEELRCAFAISQCPDNEYEQYMINEDGIMDTCGDFIRISDGRYHIAHASISEFLTRPIELWRCEDEIIDYFRIDVLQSQSLMCLKCTNYFQRIDLGYALTDASLATSHASLPIFSCALKFTLIYLTRTYSSEHREKVWEHLGDFIRTSQFCSLVEYGLFTLQNETATSSEQYVEIMKFISWAAIEESVDPLPFAQLLVKTIFQEELARRAEIFGPQNERFRTWKSIVDVVPPEDNNQRTVSGLHDVEGNNGLKDTEIVTGNHVDGPLQKVNVGAGRAAEHTAMLKIGDTITTKAPVLGALARIKPRLTSIIPELLPIPLLIFRALGEGDLAREEQYWLSAVKRLAGANTFFEAYSVFELAKCRYSEVERNETIEGLLNRCRRIATSLPSSLHVDVLLCSILKDLAWFLLDRDRFVEAQEIVSELQQRLSNGPTKGYVSTPLERKLSRSLFWDDWEAVLLAKIAKYHVWQASDVYYAKALTHYTKAEALYEQWNEGCAETAPELACESEVACRVVLRLAKFPNMHDVGIVKQKS</sequence>
<dbReference type="Pfam" id="PF24883">
    <property type="entry name" value="NPHP3_N"/>
    <property type="match status" value="1"/>
</dbReference>
<proteinExistence type="predicted"/>
<comment type="caution">
    <text evidence="3">The sequence shown here is derived from an EMBL/GenBank/DDBJ whole genome shotgun (WGS) entry which is preliminary data.</text>
</comment>
<dbReference type="InterPro" id="IPR027417">
    <property type="entry name" value="P-loop_NTPase"/>
</dbReference>
<dbReference type="EMBL" id="RYZI01000266">
    <property type="protein sequence ID" value="RWA07336.1"/>
    <property type="molecule type" value="Genomic_DNA"/>
</dbReference>
<gene>
    <name evidence="3" type="ORF">EKO27_g7769</name>
</gene>
<dbReference type="AlphaFoldDB" id="A0A439CYY0"/>
<dbReference type="SUPFAM" id="SSF52540">
    <property type="entry name" value="P-loop containing nucleoside triphosphate hydrolases"/>
    <property type="match status" value="1"/>
</dbReference>
<dbReference type="STRING" id="363999.A0A439CYY0"/>
<evidence type="ECO:0000313" key="3">
    <source>
        <dbReference type="EMBL" id="RWA07336.1"/>
    </source>
</evidence>
<evidence type="ECO:0000259" key="2">
    <source>
        <dbReference type="Pfam" id="PF24883"/>
    </source>
</evidence>
<dbReference type="InterPro" id="IPR056884">
    <property type="entry name" value="NPHP3-like_N"/>
</dbReference>
<organism evidence="3 4">
    <name type="scientific">Xylaria grammica</name>
    <dbReference type="NCBI Taxonomy" id="363999"/>
    <lineage>
        <taxon>Eukaryota</taxon>
        <taxon>Fungi</taxon>
        <taxon>Dikarya</taxon>
        <taxon>Ascomycota</taxon>
        <taxon>Pezizomycotina</taxon>
        <taxon>Sordariomycetes</taxon>
        <taxon>Xylariomycetidae</taxon>
        <taxon>Xylariales</taxon>
        <taxon>Xylariaceae</taxon>
        <taxon>Xylaria</taxon>
    </lineage>
</organism>
<evidence type="ECO:0000256" key="1">
    <source>
        <dbReference type="ARBA" id="ARBA00022737"/>
    </source>
</evidence>
<protein>
    <recommendedName>
        <fullName evidence="2">Nephrocystin 3-like N-terminal domain-containing protein</fullName>
    </recommendedName>
</protein>
<name>A0A439CYY0_9PEZI</name>
<accession>A0A439CYY0</accession>
<evidence type="ECO:0000313" key="4">
    <source>
        <dbReference type="Proteomes" id="UP000286045"/>
    </source>
</evidence>